<gene>
    <name evidence="2" type="primary">LOC114337138</name>
</gene>
<dbReference type="AlphaFoldDB" id="A0A6P7GHR2"/>
<dbReference type="InParanoid" id="A0A6P7GHR2"/>
<dbReference type="KEGG" id="dvv:114337138"/>
<proteinExistence type="predicted"/>
<dbReference type="GO" id="GO:0006384">
    <property type="term" value="P:transcription initiation at RNA polymerase III promoter"/>
    <property type="evidence" value="ECO:0007669"/>
    <property type="project" value="InterPro"/>
</dbReference>
<sequence>MCLQLKLLDRFKLSNHVGVNFACEYSDDNRFFIINDVALYVLSFNGSVTNELPNFLSRKYTLIVSDFSPCLCVDIDINSFYFNLPKEDIYEIVMKVELSSNLKNTKPLDPVPLCAKWSPKGLADNSECFLGVLTNLYSLEIYMKYLNHLEEVKYCMISNITQSTIANEKVKWSDANRFANNIKLEEYKRRISAVTPSAFTWSHLINVRGINTCVIFVGHLNGYITAWRLRSRRYDEGKQSSPDFLGRYRTPLSRITYMQWHGTSKNGGGLFYSDIEGQMNVVNVTYLNTSEAVFVKECSFLTEKDKVKVEKISVFEYNEKTFILVAKQGVLIIFGINKMGDVFDCSVVYIQNYYITGLHYIENKVYVLSLPGILTELTVEVKDNKICTTKNIVSLKNDMEKYRTHGFFFTKTYILLVIIAYPWDLQSFSKSRSYVNVFVYHNVQLKPFDLLWNNQSDSMEDYWDCFETLRIVCIKEKRFPWLGLPSNLNYDTLSTTQLKTLRLVAQLSEMVFSVIPTVKTYDIKPFIILHYLVTIKLAIERMTRLFNKRKETKLSDFQMRSIFIQNFFLKEMVAKNILPKANVGKTFIDSMIEVMTIANELEYPEPLDCVWCGDKILGPVCFPPHVDSRCCISMMPIFVVAEYKCPYCKSLAHKQIEEEHSRIYCPYCDVLMERIVMADEQILEKCRLFEVETSKQKLDVCFADCLKEEIDVNEIEENDTEYIIFSDSDEESSDSMKELYNEFSKAGINDEDD</sequence>
<organism evidence="2">
    <name type="scientific">Diabrotica virgifera virgifera</name>
    <name type="common">western corn rootworm</name>
    <dbReference type="NCBI Taxonomy" id="50390"/>
    <lineage>
        <taxon>Eukaryota</taxon>
        <taxon>Metazoa</taxon>
        <taxon>Ecdysozoa</taxon>
        <taxon>Arthropoda</taxon>
        <taxon>Hexapoda</taxon>
        <taxon>Insecta</taxon>
        <taxon>Pterygota</taxon>
        <taxon>Neoptera</taxon>
        <taxon>Endopterygota</taxon>
        <taxon>Coleoptera</taxon>
        <taxon>Polyphaga</taxon>
        <taxon>Cucujiformia</taxon>
        <taxon>Chrysomeloidea</taxon>
        <taxon>Chrysomelidae</taxon>
        <taxon>Galerucinae</taxon>
        <taxon>Diabroticina</taxon>
        <taxon>Diabroticites</taxon>
        <taxon>Diabrotica</taxon>
    </lineage>
</organism>
<dbReference type="OrthoDB" id="6021743at2759"/>
<dbReference type="Pfam" id="PF12657">
    <property type="entry name" value="TFIIIC_delta"/>
    <property type="match status" value="1"/>
</dbReference>
<dbReference type="RefSeq" id="XP_028143365.1">
    <property type="nucleotide sequence ID" value="XM_028287564.1"/>
</dbReference>
<protein>
    <submittedName>
        <fullName evidence="2">Uncharacterized protein LOC114337138 isoform X1</fullName>
    </submittedName>
</protein>
<dbReference type="InterPro" id="IPR044230">
    <property type="entry name" value="GTF3C4"/>
</dbReference>
<dbReference type="PANTHER" id="PTHR15496:SF2">
    <property type="entry name" value="GENERAL TRANSCRIPTION FACTOR 3C POLYPEPTIDE 4"/>
    <property type="match status" value="1"/>
</dbReference>
<accession>A0A6P7GHR2</accession>
<evidence type="ECO:0000313" key="2">
    <source>
        <dbReference type="RefSeq" id="XP_028143365.1"/>
    </source>
</evidence>
<name>A0A6P7GHR2_DIAVI</name>
<dbReference type="GO" id="GO:0000127">
    <property type="term" value="C:transcription factor TFIIIC complex"/>
    <property type="evidence" value="ECO:0007669"/>
    <property type="project" value="InterPro"/>
</dbReference>
<dbReference type="PANTHER" id="PTHR15496">
    <property type="entry name" value="GENERAL TRANSCRIPTION FACTOR 3C POLYPEPTIDE 4 FAMILY"/>
    <property type="match status" value="1"/>
</dbReference>
<evidence type="ECO:0000259" key="1">
    <source>
        <dbReference type="Pfam" id="PF12657"/>
    </source>
</evidence>
<reference evidence="2" key="1">
    <citation type="submission" date="2025-08" db="UniProtKB">
        <authorList>
            <consortium name="RefSeq"/>
        </authorList>
    </citation>
    <scope>IDENTIFICATION</scope>
    <source>
        <tissue evidence="2">Whole insect</tissue>
    </source>
</reference>
<feature type="domain" description="Transcription factor IIIC 90kDa subunit N-terminal" evidence="1">
    <location>
        <begin position="26"/>
        <end position="404"/>
    </location>
</feature>
<dbReference type="InterPro" id="IPR024761">
    <property type="entry name" value="TFIIIC_delta_N"/>
</dbReference>
<dbReference type="GO" id="GO:0004402">
    <property type="term" value="F:histone acetyltransferase activity"/>
    <property type="evidence" value="ECO:0007669"/>
    <property type="project" value="InterPro"/>
</dbReference>